<feature type="compositionally biased region" description="Low complexity" evidence="1">
    <location>
        <begin position="149"/>
        <end position="170"/>
    </location>
</feature>
<dbReference type="EMBL" id="GISG01219163">
    <property type="protein sequence ID" value="MBA4663038.1"/>
    <property type="molecule type" value="Transcribed_RNA"/>
</dbReference>
<evidence type="ECO:0000313" key="2">
    <source>
        <dbReference type="EMBL" id="MBA4663038.1"/>
    </source>
</evidence>
<feature type="region of interest" description="Disordered" evidence="1">
    <location>
        <begin position="1"/>
        <end position="25"/>
    </location>
</feature>
<accession>A0A7C9A9R3</accession>
<feature type="region of interest" description="Disordered" evidence="1">
    <location>
        <begin position="43"/>
        <end position="177"/>
    </location>
</feature>
<evidence type="ECO:0000256" key="1">
    <source>
        <dbReference type="SAM" id="MobiDB-lite"/>
    </source>
</evidence>
<feature type="compositionally biased region" description="Low complexity" evidence="1">
    <location>
        <begin position="71"/>
        <end position="90"/>
    </location>
</feature>
<sequence length="219" mass="23172">MPRSQPPVSHQIEIPSGAPFWKSNASGSIAGIAPPPFLSQVHPPSVGFHHSTHHYPVKGPSNLAPMHAALSPKSSASEGSHSSVVSPSPSIHKYPREGTRSPAPASVLFPPTGPSQQGQVESRSPLYAPKPSPAAGQKYTPSSPPSQGPPVAVVPSSSPSRVPEISPVPSKRTQRGRSLRQFGHYHLLLLTKTVHILHAISHIPIPLQDPLVVVFGRCK</sequence>
<reference evidence="2" key="2">
    <citation type="submission" date="2020-07" db="EMBL/GenBank/DDBJ databases">
        <authorList>
            <person name="Vera ALvarez R."/>
            <person name="Arias-Moreno D.M."/>
            <person name="Jimenez-Jacinto V."/>
            <person name="Jimenez-Bremont J.F."/>
            <person name="Swaminathan K."/>
            <person name="Moose S.P."/>
            <person name="Guerrero-Gonzalez M.L."/>
            <person name="Marino-Ramirez L."/>
            <person name="Landsman D."/>
            <person name="Rodriguez-Kessler M."/>
            <person name="Delgado-Sanchez P."/>
        </authorList>
    </citation>
    <scope>NUCLEOTIDE SEQUENCE</scope>
    <source>
        <tissue evidence="2">Cladode</tissue>
    </source>
</reference>
<reference evidence="2" key="1">
    <citation type="journal article" date="2013" name="J. Plant Res.">
        <title>Effect of fungi and light on seed germination of three Opuntia species from semiarid lands of central Mexico.</title>
        <authorList>
            <person name="Delgado-Sanchez P."/>
            <person name="Jimenez-Bremont J.F."/>
            <person name="Guerrero-Gonzalez Mde L."/>
            <person name="Flores J."/>
        </authorList>
    </citation>
    <scope>NUCLEOTIDE SEQUENCE</scope>
    <source>
        <tissue evidence="2">Cladode</tissue>
    </source>
</reference>
<organism evidence="2">
    <name type="scientific">Opuntia streptacantha</name>
    <name type="common">Prickly pear cactus</name>
    <name type="synonym">Opuntia cardona</name>
    <dbReference type="NCBI Taxonomy" id="393608"/>
    <lineage>
        <taxon>Eukaryota</taxon>
        <taxon>Viridiplantae</taxon>
        <taxon>Streptophyta</taxon>
        <taxon>Embryophyta</taxon>
        <taxon>Tracheophyta</taxon>
        <taxon>Spermatophyta</taxon>
        <taxon>Magnoliopsida</taxon>
        <taxon>eudicotyledons</taxon>
        <taxon>Gunneridae</taxon>
        <taxon>Pentapetalae</taxon>
        <taxon>Caryophyllales</taxon>
        <taxon>Cactineae</taxon>
        <taxon>Cactaceae</taxon>
        <taxon>Opuntioideae</taxon>
        <taxon>Opuntia</taxon>
    </lineage>
</organism>
<dbReference type="AlphaFoldDB" id="A0A7C9A9R3"/>
<protein>
    <submittedName>
        <fullName evidence="2">Uncharacterized protein</fullName>
    </submittedName>
</protein>
<name>A0A7C9A9R3_OPUST</name>
<proteinExistence type="predicted"/>